<dbReference type="AlphaFoldDB" id="Q2JEP9"/>
<feature type="transmembrane region" description="Helical" evidence="2">
    <location>
        <begin position="70"/>
        <end position="87"/>
    </location>
</feature>
<feature type="region of interest" description="Disordered" evidence="1">
    <location>
        <begin position="1"/>
        <end position="29"/>
    </location>
</feature>
<keyword evidence="4" id="KW-1185">Reference proteome</keyword>
<protein>
    <submittedName>
        <fullName evidence="3">Uncharacterized protein</fullName>
    </submittedName>
</protein>
<evidence type="ECO:0000256" key="1">
    <source>
        <dbReference type="SAM" id="MobiDB-lite"/>
    </source>
</evidence>
<keyword evidence="2" id="KW-0812">Transmembrane</keyword>
<proteinExistence type="predicted"/>
<keyword evidence="2" id="KW-0472">Membrane</keyword>
<feature type="transmembrane region" description="Helical" evidence="2">
    <location>
        <begin position="99"/>
        <end position="119"/>
    </location>
</feature>
<name>Q2JEP9_FRACC</name>
<reference evidence="3 4" key="1">
    <citation type="journal article" date="2007" name="Genome Res.">
        <title>Genome characteristics of facultatively symbiotic Frankia sp. strains reflect host range and host plant biogeography.</title>
        <authorList>
            <person name="Normand P."/>
            <person name="Lapierre P."/>
            <person name="Tisa L.S."/>
            <person name="Gogarten J.P."/>
            <person name="Alloisio N."/>
            <person name="Bagnarol E."/>
            <person name="Bassi C.A."/>
            <person name="Berry A.M."/>
            <person name="Bickhart D.M."/>
            <person name="Choisne N."/>
            <person name="Couloux A."/>
            <person name="Cournoyer B."/>
            <person name="Cruveiller S."/>
            <person name="Daubin V."/>
            <person name="Demange N."/>
            <person name="Francino M.P."/>
            <person name="Goltsman E."/>
            <person name="Huang Y."/>
            <person name="Kopp O.R."/>
            <person name="Labarre L."/>
            <person name="Lapidus A."/>
            <person name="Lavire C."/>
            <person name="Marechal J."/>
            <person name="Martinez M."/>
            <person name="Mastronunzio J.E."/>
            <person name="Mullin B.C."/>
            <person name="Niemann J."/>
            <person name="Pujic P."/>
            <person name="Rawnsley T."/>
            <person name="Rouy Z."/>
            <person name="Schenowitz C."/>
            <person name="Sellstedt A."/>
            <person name="Tavares F."/>
            <person name="Tomkins J.P."/>
            <person name="Vallenet D."/>
            <person name="Valverde C."/>
            <person name="Wall L.G."/>
            <person name="Wang Y."/>
            <person name="Medigue C."/>
            <person name="Benson D.R."/>
        </authorList>
    </citation>
    <scope>NUCLEOTIDE SEQUENCE [LARGE SCALE GENOMIC DNA]</scope>
    <source>
        <strain evidence="4">DSM 45818 / CECT 9043 / CcI3</strain>
    </source>
</reference>
<evidence type="ECO:0000313" key="3">
    <source>
        <dbReference type="EMBL" id="ABD10243.1"/>
    </source>
</evidence>
<organism evidence="3 4">
    <name type="scientific">Frankia casuarinae (strain DSM 45818 / CECT 9043 / HFP020203 / CcI3)</name>
    <dbReference type="NCBI Taxonomy" id="106370"/>
    <lineage>
        <taxon>Bacteria</taxon>
        <taxon>Bacillati</taxon>
        <taxon>Actinomycetota</taxon>
        <taxon>Actinomycetes</taxon>
        <taxon>Frankiales</taxon>
        <taxon>Frankiaceae</taxon>
        <taxon>Frankia</taxon>
    </lineage>
</organism>
<evidence type="ECO:0000313" key="4">
    <source>
        <dbReference type="Proteomes" id="UP000001937"/>
    </source>
</evidence>
<gene>
    <name evidence="3" type="ordered locus">Francci3_0859</name>
</gene>
<dbReference type="EMBL" id="CP000249">
    <property type="protein sequence ID" value="ABD10243.1"/>
    <property type="molecule type" value="Genomic_DNA"/>
</dbReference>
<accession>Q2JEP9</accession>
<feature type="compositionally biased region" description="Polar residues" evidence="1">
    <location>
        <begin position="17"/>
        <end position="29"/>
    </location>
</feature>
<evidence type="ECO:0000256" key="2">
    <source>
        <dbReference type="SAM" id="Phobius"/>
    </source>
</evidence>
<dbReference type="HOGENOM" id="CLU_1956394_0_0_11"/>
<sequence>MISARPISARTIGTRPISATPTGPTANTGRITARTVGHLRSRPEQKHSPGIPGDPRGRRAIVLTVDHSNAGIFLVTVGGALFALLVLGGRAGRGIAREVWSRIGFFRWILLLIIIVIVLDLADGLPNQ</sequence>
<dbReference type="STRING" id="106370.Francci3_0859"/>
<dbReference type="KEGG" id="fra:Francci3_0859"/>
<keyword evidence="2" id="KW-1133">Transmembrane helix</keyword>
<dbReference type="Proteomes" id="UP000001937">
    <property type="component" value="Chromosome"/>
</dbReference>